<dbReference type="PROSITE" id="PS50113">
    <property type="entry name" value="PAC"/>
    <property type="match status" value="1"/>
</dbReference>
<dbReference type="SMART" id="SM00091">
    <property type="entry name" value="PAS"/>
    <property type="match status" value="3"/>
</dbReference>
<evidence type="ECO:0000259" key="1">
    <source>
        <dbReference type="PROSITE" id="PS50112"/>
    </source>
</evidence>
<dbReference type="Pfam" id="PF00990">
    <property type="entry name" value="GGDEF"/>
    <property type="match status" value="1"/>
</dbReference>
<dbReference type="NCBIfam" id="TIGR00254">
    <property type="entry name" value="GGDEF"/>
    <property type="match status" value="1"/>
</dbReference>
<reference evidence="4 5" key="1">
    <citation type="submission" date="2023-04" db="EMBL/GenBank/DDBJ databases">
        <title>Fusibacter bizertensis strain WBS, isolated from littoral bottom sediments of the Arctic seas - biochemical and genomic analysis.</title>
        <authorList>
            <person name="Brioukhanov A.L."/>
        </authorList>
    </citation>
    <scope>NUCLEOTIDE SEQUENCE [LARGE SCALE GENOMIC DNA]</scope>
    <source>
        <strain evidence="4 5">WBS</strain>
    </source>
</reference>
<dbReference type="SUPFAM" id="SSF55073">
    <property type="entry name" value="Nucleotide cyclase"/>
    <property type="match status" value="1"/>
</dbReference>
<dbReference type="CDD" id="cd01949">
    <property type="entry name" value="GGDEF"/>
    <property type="match status" value="1"/>
</dbReference>
<dbReference type="EMBL" id="JARYZI010000008">
    <property type="protein sequence ID" value="MDH8678998.1"/>
    <property type="molecule type" value="Genomic_DNA"/>
</dbReference>
<dbReference type="PROSITE" id="PS50112">
    <property type="entry name" value="PAS"/>
    <property type="match status" value="2"/>
</dbReference>
<organism evidence="4 5">
    <name type="scientific">Fusibacter bizertensis</name>
    <dbReference type="NCBI Taxonomy" id="1488331"/>
    <lineage>
        <taxon>Bacteria</taxon>
        <taxon>Bacillati</taxon>
        <taxon>Bacillota</taxon>
        <taxon>Clostridia</taxon>
        <taxon>Eubacteriales</taxon>
        <taxon>Eubacteriales Family XII. Incertae Sedis</taxon>
        <taxon>Fusibacter</taxon>
    </lineage>
</organism>
<feature type="domain" description="PAC" evidence="2">
    <location>
        <begin position="323"/>
        <end position="375"/>
    </location>
</feature>
<keyword evidence="4" id="KW-0548">Nucleotidyltransferase</keyword>
<protein>
    <submittedName>
        <fullName evidence="4">Diguanylate cyclase</fullName>
        <ecNumber evidence="4">2.7.7.65</ecNumber>
    </submittedName>
</protein>
<dbReference type="PROSITE" id="PS50887">
    <property type="entry name" value="GGDEF"/>
    <property type="match status" value="1"/>
</dbReference>
<dbReference type="PANTHER" id="PTHR46663">
    <property type="entry name" value="DIGUANYLATE CYCLASE DGCT-RELATED"/>
    <property type="match status" value="1"/>
</dbReference>
<dbReference type="InterPro" id="IPR029787">
    <property type="entry name" value="Nucleotide_cyclase"/>
</dbReference>
<dbReference type="NCBIfam" id="TIGR00229">
    <property type="entry name" value="sensory_box"/>
    <property type="match status" value="2"/>
</dbReference>
<dbReference type="SMART" id="SM00267">
    <property type="entry name" value="GGDEF"/>
    <property type="match status" value="1"/>
</dbReference>
<dbReference type="GO" id="GO:0052621">
    <property type="term" value="F:diguanylate cyclase activity"/>
    <property type="evidence" value="ECO:0007669"/>
    <property type="project" value="UniProtKB-EC"/>
</dbReference>
<feature type="domain" description="PAS" evidence="1">
    <location>
        <begin position="243"/>
        <end position="296"/>
    </location>
</feature>
<evidence type="ECO:0000313" key="5">
    <source>
        <dbReference type="Proteomes" id="UP001158045"/>
    </source>
</evidence>
<dbReference type="InterPro" id="IPR000160">
    <property type="entry name" value="GGDEF_dom"/>
</dbReference>
<comment type="caution">
    <text evidence="4">The sequence shown here is derived from an EMBL/GenBank/DDBJ whole genome shotgun (WGS) entry which is preliminary data.</text>
</comment>
<sequence length="540" mass="61420">MDSNLMYTMEKFRKTKLMTLILNPMNNLIIDINEEAAAFYGLAKSDLINKTYNSLSLDEEHYLRLQLLKSLEIEGHSFASKHRVITNQVKEIEVHTMTFETSQGRVILCLHIDRSEEKKIKSLLDISERKFKDLLENIPSVSVQGYRQDGTTFYWNKASESIYGYTREEAIGQSLLDLIIPNSIRAIVSKDIKSAFELGVPPEASELQLKHKNGSLVDVFSSHAILKLDDREPEMFCIDIDISERKIARQLRLAANVFTHAMEPILITDSDANIININEMFTETFGYVREEVLGENPRIIKSGIHGAEHYKMMWSSLISNGTWTGEVFNKTKNGKLIPMIIRINAVKDNNGNVESYICFFTDLTYIKQHQAELERAAYYDALTGLPNRTLLHKKMISAMKHYKNNKEKIAIVYLDLDGFKKINDSYGHDVGDLFLKSIAQNMQKQLREHDVLARLGGDEFVAVLVGFKSKDDCLHVVERLLDAAQNDVMIDKISMHVSASIGVAIFPDDANEPDLLMRLADKAMYLSKNSGKNKFVLHNG</sequence>
<dbReference type="InterPro" id="IPR000700">
    <property type="entry name" value="PAS-assoc_C"/>
</dbReference>
<keyword evidence="5" id="KW-1185">Reference proteome</keyword>
<gene>
    <name evidence="4" type="ORF">QE109_12630</name>
</gene>
<dbReference type="PANTHER" id="PTHR46663:SF3">
    <property type="entry name" value="SLL0267 PROTEIN"/>
    <property type="match status" value="1"/>
</dbReference>
<dbReference type="SUPFAM" id="SSF55785">
    <property type="entry name" value="PYP-like sensor domain (PAS domain)"/>
    <property type="match status" value="3"/>
</dbReference>
<feature type="domain" description="GGDEF" evidence="3">
    <location>
        <begin position="407"/>
        <end position="540"/>
    </location>
</feature>
<dbReference type="InterPro" id="IPR000014">
    <property type="entry name" value="PAS"/>
</dbReference>
<accession>A0ABT6NEZ4</accession>
<evidence type="ECO:0000313" key="4">
    <source>
        <dbReference type="EMBL" id="MDH8678998.1"/>
    </source>
</evidence>
<dbReference type="CDD" id="cd00130">
    <property type="entry name" value="PAS"/>
    <property type="match status" value="3"/>
</dbReference>
<dbReference type="InterPro" id="IPR035965">
    <property type="entry name" value="PAS-like_dom_sf"/>
</dbReference>
<name>A0ABT6NEZ4_9FIRM</name>
<dbReference type="InterPro" id="IPR001610">
    <property type="entry name" value="PAC"/>
</dbReference>
<proteinExistence type="predicted"/>
<dbReference type="Pfam" id="PF13426">
    <property type="entry name" value="PAS_9"/>
    <property type="match status" value="3"/>
</dbReference>
<dbReference type="InterPro" id="IPR043128">
    <property type="entry name" value="Rev_trsase/Diguanyl_cyclase"/>
</dbReference>
<dbReference type="InterPro" id="IPR052163">
    <property type="entry name" value="DGC-Regulatory_Protein"/>
</dbReference>
<evidence type="ECO:0000259" key="3">
    <source>
        <dbReference type="PROSITE" id="PS50887"/>
    </source>
</evidence>
<dbReference type="SMART" id="SM00086">
    <property type="entry name" value="PAC"/>
    <property type="match status" value="2"/>
</dbReference>
<keyword evidence="4" id="KW-0808">Transferase</keyword>
<dbReference type="EC" id="2.7.7.65" evidence="4"/>
<dbReference type="Proteomes" id="UP001158045">
    <property type="component" value="Unassembled WGS sequence"/>
</dbReference>
<dbReference type="Gene3D" id="3.30.70.270">
    <property type="match status" value="1"/>
</dbReference>
<evidence type="ECO:0000259" key="2">
    <source>
        <dbReference type="PROSITE" id="PS50113"/>
    </source>
</evidence>
<dbReference type="Gene3D" id="3.30.450.20">
    <property type="entry name" value="PAS domain"/>
    <property type="match status" value="2"/>
</dbReference>
<feature type="domain" description="PAS" evidence="1">
    <location>
        <begin position="127"/>
        <end position="199"/>
    </location>
</feature>
<dbReference type="RefSeq" id="WP_281094893.1">
    <property type="nucleotide sequence ID" value="NZ_JARYZI010000008.1"/>
</dbReference>